<evidence type="ECO:0000313" key="2">
    <source>
        <dbReference type="Proteomes" id="UP001281761"/>
    </source>
</evidence>
<dbReference type="EMBL" id="JARBJD010000077">
    <property type="protein sequence ID" value="KAK2954488.1"/>
    <property type="molecule type" value="Genomic_DNA"/>
</dbReference>
<protein>
    <submittedName>
        <fullName evidence="1">Uncharacterized protein</fullName>
    </submittedName>
</protein>
<accession>A0ABQ9XQ20</accession>
<gene>
    <name evidence="1" type="ORF">BLNAU_10508</name>
</gene>
<name>A0ABQ9XQ20_9EUKA</name>
<proteinExistence type="predicted"/>
<organism evidence="1 2">
    <name type="scientific">Blattamonas nauphoetae</name>
    <dbReference type="NCBI Taxonomy" id="2049346"/>
    <lineage>
        <taxon>Eukaryota</taxon>
        <taxon>Metamonada</taxon>
        <taxon>Preaxostyla</taxon>
        <taxon>Oxymonadida</taxon>
        <taxon>Blattamonas</taxon>
    </lineage>
</organism>
<sequence>MGITPSSDQHRSIHPFTRVKTPLFLGTDPADIRTVPQASQLFLSLVDYVEKGNILDDTATRHACSLLERLTPDERGTIAPRQILIHLAPTPDGSCSGFTKSIVTLLTSSNEELIKSSLALQGQVVSNIDHAFRFDFIQTGFFLLLPKSFFEREIHLTTHPSLHMVKTVHALFFCSHPLHSGMICRERHILMATFQKTYIDNDSLHLLETVDLASSLLLDVVNVKTTLQKDDAAVQKRRQQILVKLHEEGFSDECELHFRCHGFDQEHHDIFVGVFLIAKFGGNARFWVERFG</sequence>
<reference evidence="1 2" key="1">
    <citation type="journal article" date="2022" name="bioRxiv">
        <title>Genomics of Preaxostyla Flagellates Illuminates Evolutionary Transitions and the Path Towards Mitochondrial Loss.</title>
        <authorList>
            <person name="Novak L.V.F."/>
            <person name="Treitli S.C."/>
            <person name="Pyrih J."/>
            <person name="Halakuc P."/>
            <person name="Pipaliya S.V."/>
            <person name="Vacek V."/>
            <person name="Brzon O."/>
            <person name="Soukal P."/>
            <person name="Eme L."/>
            <person name="Dacks J.B."/>
            <person name="Karnkowska A."/>
            <person name="Elias M."/>
            <person name="Hampl V."/>
        </authorList>
    </citation>
    <scope>NUCLEOTIDE SEQUENCE [LARGE SCALE GENOMIC DNA]</scope>
    <source>
        <strain evidence="1">NAU3</strain>
        <tissue evidence="1">Gut</tissue>
    </source>
</reference>
<comment type="caution">
    <text evidence="1">The sequence shown here is derived from an EMBL/GenBank/DDBJ whole genome shotgun (WGS) entry which is preliminary data.</text>
</comment>
<dbReference type="Proteomes" id="UP001281761">
    <property type="component" value="Unassembled WGS sequence"/>
</dbReference>
<evidence type="ECO:0000313" key="1">
    <source>
        <dbReference type="EMBL" id="KAK2954488.1"/>
    </source>
</evidence>
<keyword evidence="2" id="KW-1185">Reference proteome</keyword>